<reference evidence="4 5" key="1">
    <citation type="journal article" date="2016" name="Nat. Commun.">
        <title>Thousands of microbial genomes shed light on interconnected biogeochemical processes in an aquifer system.</title>
        <authorList>
            <person name="Anantharaman K."/>
            <person name="Brown C.T."/>
            <person name="Hug L.A."/>
            <person name="Sharon I."/>
            <person name="Castelle C.J."/>
            <person name="Probst A.J."/>
            <person name="Thomas B.C."/>
            <person name="Singh A."/>
            <person name="Wilkins M.J."/>
            <person name="Karaoz U."/>
            <person name="Brodie E.L."/>
            <person name="Williams K.H."/>
            <person name="Hubbard S.S."/>
            <person name="Banfield J.F."/>
        </authorList>
    </citation>
    <scope>NUCLEOTIDE SEQUENCE [LARGE SCALE GENOMIC DNA]</scope>
</reference>
<keyword evidence="2" id="KW-1133">Transmembrane helix</keyword>
<keyword evidence="2" id="KW-0812">Transmembrane</keyword>
<sequence>MTLLVLSVRIRRVSQKYGRFFVSTPPTATQLLAGIMLNRTTYVPFGTRRALPLRNVQFSHAAAGTGALRGNIVWFTPEAIIIDALSVLTEVLFLWQTFRKAVPTFAFRTIVVLGLIFLLVGFNQRPDTVVAGNQLAVTPKIEKLTISTQVVAKEHPIFTWPIRGGITSLFSSYHRGIDITAPHGAPIKPLAKGKVVFAGWNSHGFGNTIIIQSVNGFDSKYAHLSGINVRVGESVGSDAIIGFIGDTGVTTGPHLHFEVYKDGLAINPLSVLP</sequence>
<dbReference type="EMBL" id="MHCP01000015">
    <property type="protein sequence ID" value="OGY24097.1"/>
    <property type="molecule type" value="Genomic_DNA"/>
</dbReference>
<evidence type="ECO:0000256" key="1">
    <source>
        <dbReference type="ARBA" id="ARBA00022729"/>
    </source>
</evidence>
<dbReference type="InterPro" id="IPR016047">
    <property type="entry name" value="M23ase_b-sheet_dom"/>
</dbReference>
<comment type="caution">
    <text evidence="4">The sequence shown here is derived from an EMBL/GenBank/DDBJ whole genome shotgun (WGS) entry which is preliminary data.</text>
</comment>
<dbReference type="Pfam" id="PF01551">
    <property type="entry name" value="Peptidase_M23"/>
    <property type="match status" value="1"/>
</dbReference>
<dbReference type="Gene3D" id="2.70.70.10">
    <property type="entry name" value="Glucose Permease (Domain IIA)"/>
    <property type="match status" value="1"/>
</dbReference>
<dbReference type="AlphaFoldDB" id="A0A1G1W9T8"/>
<name>A0A1G1W9T8_9BACT</name>
<dbReference type="InterPro" id="IPR050570">
    <property type="entry name" value="Cell_wall_metabolism_enzyme"/>
</dbReference>
<feature type="transmembrane region" description="Helical" evidence="2">
    <location>
        <begin position="72"/>
        <end position="93"/>
    </location>
</feature>
<dbReference type="Proteomes" id="UP000176631">
    <property type="component" value="Unassembled WGS sequence"/>
</dbReference>
<gene>
    <name evidence="4" type="ORF">A2172_00955</name>
</gene>
<keyword evidence="2" id="KW-0472">Membrane</keyword>
<proteinExistence type="predicted"/>
<dbReference type="CDD" id="cd12797">
    <property type="entry name" value="M23_peptidase"/>
    <property type="match status" value="1"/>
</dbReference>
<protein>
    <recommendedName>
        <fullName evidence="3">M23ase beta-sheet core domain-containing protein</fullName>
    </recommendedName>
</protein>
<dbReference type="SUPFAM" id="SSF51261">
    <property type="entry name" value="Duplicated hybrid motif"/>
    <property type="match status" value="1"/>
</dbReference>
<feature type="transmembrane region" description="Helical" evidence="2">
    <location>
        <begin position="105"/>
        <end position="122"/>
    </location>
</feature>
<dbReference type="InterPro" id="IPR011055">
    <property type="entry name" value="Dup_hybrid_motif"/>
</dbReference>
<evidence type="ECO:0000313" key="5">
    <source>
        <dbReference type="Proteomes" id="UP000176631"/>
    </source>
</evidence>
<dbReference type="PANTHER" id="PTHR21666">
    <property type="entry name" value="PEPTIDASE-RELATED"/>
    <property type="match status" value="1"/>
</dbReference>
<organism evidence="4 5">
    <name type="scientific">Candidatus Woykebacteria bacterium RBG_13_40_15</name>
    <dbReference type="NCBI Taxonomy" id="1802593"/>
    <lineage>
        <taxon>Bacteria</taxon>
        <taxon>Candidatus Woykeibacteriota</taxon>
    </lineage>
</organism>
<dbReference type="PANTHER" id="PTHR21666:SF289">
    <property type="entry name" value="L-ALA--D-GLU ENDOPEPTIDASE"/>
    <property type="match status" value="1"/>
</dbReference>
<keyword evidence="1" id="KW-0732">Signal</keyword>
<evidence type="ECO:0000313" key="4">
    <source>
        <dbReference type="EMBL" id="OGY24097.1"/>
    </source>
</evidence>
<dbReference type="GO" id="GO:0004222">
    <property type="term" value="F:metalloendopeptidase activity"/>
    <property type="evidence" value="ECO:0007669"/>
    <property type="project" value="TreeGrafter"/>
</dbReference>
<evidence type="ECO:0000259" key="3">
    <source>
        <dbReference type="Pfam" id="PF01551"/>
    </source>
</evidence>
<dbReference type="STRING" id="1802593.A2172_00955"/>
<accession>A0A1G1W9T8</accession>
<feature type="domain" description="M23ase beta-sheet core" evidence="3">
    <location>
        <begin position="173"/>
        <end position="268"/>
    </location>
</feature>
<evidence type="ECO:0000256" key="2">
    <source>
        <dbReference type="SAM" id="Phobius"/>
    </source>
</evidence>